<sequence length="403" mass="46446">MKRESSFDFEEFEKEAIERLKKGAPLSGQGGIFTPLIKRILEASLEGELDSHLEHDVVSNRRNGSIGKTLKTSLGAVDLQTPRDRNSSFEPQIVKKRQRVLNEELDEKIISLYGLGLSYSDIRKHLHEMYGLETSEATLTSVTDKVIEDVKEWQNRMLESVYPVVWMDAVHFKVKEEGRIVSKAVYCIIGVNRDGLKDILGMYLGHSEGASFWLGVLSDLRSRGIEDIFIACIDNLKGFAEAIEASFPQADVQLCIVHQVRNTMRFVPFKESRAVVKDMKQIYQAPNSEASKSALDAFCSKWESKYPYSTKSWTSNWERLSNFYKYPPEIRKLIYTTNVIENFNGRLRKVTKTKRVFSSDMALMKLLFLIQKQFVEDNWQTPMFGWNTIQSQLSIIFDERFTR</sequence>
<evidence type="ECO:0000256" key="4">
    <source>
        <dbReference type="ARBA" id="ARBA00023125"/>
    </source>
</evidence>
<dbReference type="RefSeq" id="WP_073003683.1">
    <property type="nucleotide sequence ID" value="NZ_FQUM01000040.1"/>
</dbReference>
<name>A0A1M5GWB0_9BACT</name>
<dbReference type="EMBL" id="FQUM01000040">
    <property type="protein sequence ID" value="SHG07978.1"/>
    <property type="molecule type" value="Genomic_DNA"/>
</dbReference>
<dbReference type="GO" id="GO:0004803">
    <property type="term" value="F:transposase activity"/>
    <property type="evidence" value="ECO:0007669"/>
    <property type="project" value="UniProtKB-UniRule"/>
</dbReference>
<evidence type="ECO:0000256" key="3">
    <source>
        <dbReference type="ARBA" id="ARBA00022578"/>
    </source>
</evidence>
<proteinExistence type="inferred from homology"/>
<evidence type="ECO:0000313" key="8">
    <source>
        <dbReference type="Proteomes" id="UP000184164"/>
    </source>
</evidence>
<dbReference type="InterPro" id="IPR001207">
    <property type="entry name" value="Transposase_mutator"/>
</dbReference>
<evidence type="ECO:0000313" key="7">
    <source>
        <dbReference type="EMBL" id="SHG07978.1"/>
    </source>
</evidence>
<comment type="similarity">
    <text evidence="2 6">Belongs to the transposase mutator family.</text>
</comment>
<dbReference type="AlphaFoldDB" id="A0A1M5GWB0"/>
<dbReference type="GO" id="GO:0003677">
    <property type="term" value="F:DNA binding"/>
    <property type="evidence" value="ECO:0007669"/>
    <property type="project" value="UniProtKB-UniRule"/>
</dbReference>
<dbReference type="PANTHER" id="PTHR33217">
    <property type="entry name" value="TRANSPOSASE FOR INSERTION SEQUENCE ELEMENT IS1081"/>
    <property type="match status" value="1"/>
</dbReference>
<accession>A0A1M5GWB0</accession>
<keyword evidence="8" id="KW-1185">Reference proteome</keyword>
<keyword evidence="5 6" id="KW-0233">DNA recombination</keyword>
<reference evidence="7 8" key="1">
    <citation type="submission" date="2016-11" db="EMBL/GenBank/DDBJ databases">
        <authorList>
            <person name="Jaros S."/>
            <person name="Januszkiewicz K."/>
            <person name="Wedrychowicz H."/>
        </authorList>
    </citation>
    <scope>NUCLEOTIDE SEQUENCE [LARGE SCALE GENOMIC DNA]</scope>
    <source>
        <strain evidence="7 8">DSM 26910</strain>
    </source>
</reference>
<protein>
    <recommendedName>
        <fullName evidence="6">Mutator family transposase</fullName>
    </recommendedName>
</protein>
<dbReference type="GO" id="GO:0006313">
    <property type="term" value="P:DNA transposition"/>
    <property type="evidence" value="ECO:0007669"/>
    <property type="project" value="UniProtKB-UniRule"/>
</dbReference>
<evidence type="ECO:0000256" key="1">
    <source>
        <dbReference type="ARBA" id="ARBA00002190"/>
    </source>
</evidence>
<dbReference type="NCBIfam" id="NF033543">
    <property type="entry name" value="transpos_IS256"/>
    <property type="match status" value="1"/>
</dbReference>
<evidence type="ECO:0000256" key="5">
    <source>
        <dbReference type="ARBA" id="ARBA00023172"/>
    </source>
</evidence>
<dbReference type="Proteomes" id="UP000184164">
    <property type="component" value="Unassembled WGS sequence"/>
</dbReference>
<evidence type="ECO:0000256" key="2">
    <source>
        <dbReference type="ARBA" id="ARBA00010961"/>
    </source>
</evidence>
<comment type="function">
    <text evidence="1 6">Required for the transposition of the insertion element.</text>
</comment>
<evidence type="ECO:0000256" key="6">
    <source>
        <dbReference type="RuleBase" id="RU365089"/>
    </source>
</evidence>
<dbReference type="Pfam" id="PF00872">
    <property type="entry name" value="Transposase_mut"/>
    <property type="match status" value="1"/>
</dbReference>
<dbReference type="PROSITE" id="PS01007">
    <property type="entry name" value="TRANSPOSASE_MUTATOR"/>
    <property type="match status" value="1"/>
</dbReference>
<gene>
    <name evidence="7" type="ORF">SAMN05444274_1401</name>
</gene>
<organism evidence="7 8">
    <name type="scientific">Mariniphaga anaerophila</name>
    <dbReference type="NCBI Taxonomy" id="1484053"/>
    <lineage>
        <taxon>Bacteria</taxon>
        <taxon>Pseudomonadati</taxon>
        <taxon>Bacteroidota</taxon>
        <taxon>Bacteroidia</taxon>
        <taxon>Marinilabiliales</taxon>
        <taxon>Prolixibacteraceae</taxon>
        <taxon>Mariniphaga</taxon>
    </lineage>
</organism>
<keyword evidence="6" id="KW-0814">Transposable element</keyword>
<dbReference type="PANTHER" id="PTHR33217:SF8">
    <property type="entry name" value="MUTATOR FAMILY TRANSPOSASE"/>
    <property type="match status" value="1"/>
</dbReference>
<keyword evidence="3 6" id="KW-0815">Transposition</keyword>
<keyword evidence="4 6" id="KW-0238">DNA-binding</keyword>
<dbReference type="OrthoDB" id="9779930at2"/>